<dbReference type="EC" id="3.1.1.-" evidence="6"/>
<keyword evidence="5" id="KW-0325">Glycoprotein</keyword>
<dbReference type="InterPro" id="IPR019819">
    <property type="entry name" value="Carboxylesterase_B_CS"/>
</dbReference>
<evidence type="ECO:0000259" key="7">
    <source>
        <dbReference type="Pfam" id="PF00135"/>
    </source>
</evidence>
<dbReference type="PANTHER" id="PTHR11559">
    <property type="entry name" value="CARBOXYLESTERASE"/>
    <property type="match status" value="1"/>
</dbReference>
<dbReference type="InterPro" id="IPR019826">
    <property type="entry name" value="Carboxylesterase_B_AS"/>
</dbReference>
<keyword evidence="2" id="KW-0719">Serine esterase</keyword>
<dbReference type="GO" id="GO:0052689">
    <property type="term" value="F:carboxylic ester hydrolase activity"/>
    <property type="evidence" value="ECO:0007669"/>
    <property type="project" value="UniProtKB-KW"/>
</dbReference>
<dbReference type="Pfam" id="PF00135">
    <property type="entry name" value="COesterase"/>
    <property type="match status" value="1"/>
</dbReference>
<evidence type="ECO:0000313" key="9">
    <source>
        <dbReference type="Proteomes" id="UP001153712"/>
    </source>
</evidence>
<feature type="chain" id="PRO_5040539467" description="Carboxylic ester hydrolase" evidence="6">
    <location>
        <begin position="19"/>
        <end position="555"/>
    </location>
</feature>
<dbReference type="InterPro" id="IPR002018">
    <property type="entry name" value="CarbesteraseB"/>
</dbReference>
<protein>
    <recommendedName>
        <fullName evidence="6">Carboxylic ester hydrolase</fullName>
        <ecNumber evidence="6">3.1.1.-</ecNumber>
    </recommendedName>
</protein>
<reference evidence="8" key="1">
    <citation type="submission" date="2022-01" db="EMBL/GenBank/DDBJ databases">
        <authorList>
            <person name="King R."/>
        </authorList>
    </citation>
    <scope>NUCLEOTIDE SEQUENCE</scope>
</reference>
<evidence type="ECO:0000256" key="3">
    <source>
        <dbReference type="ARBA" id="ARBA00022801"/>
    </source>
</evidence>
<sequence>MRWCKILLIASFISGLDSKCFQPNIIKLPDGKIRGHTLKSAKGKTFYAYQEIPYAAPPIGNRRFAEPEEPEPWKGILNATKNTKVCMQTKPSPGGIETTEDCLYLNVYTPLKSTGKKLDLLPVVVYVHGGVFLFEAGGIQYYDPKYLMDYDIVAVMINYRLGALGFLATYDGTIPGNLGLKDTLMALRWVNKNIAKFGGDKTRVTLMGSSSGAMSLSYLQQSKLATDLARGYILDCGTSFSTISYQNDPDHYAFKLARMLDKNFTSNSTRDLLEFLRRRPAEDLLYSPIYSDTYNVTISLGFVWLPSIEDSSYEKALITKPMVESYMKGDFQKAPILIGTANKEIINITPEPTVFFSEVKRYDSSYKELINPYLNVSEEDREQAGKEYKLIYTDGKFEDDIDAFMSFVSEDELSTPIIHYATLVSEHAPAYFWQFSYRGLMGGGYQTIPYAGHAENLFYLFAGVYAFNGDPAIYPKEDQLNMARVLKIWTNFIKYQNPTPEPDELLNGIIWPKFSSDRSEYVDIDRNLTIRRNPKNYKKVKAVFDKYARPPYYIY</sequence>
<dbReference type="PROSITE" id="PS00941">
    <property type="entry name" value="CARBOXYLESTERASE_B_2"/>
    <property type="match status" value="1"/>
</dbReference>
<organism evidence="8 9">
    <name type="scientific">Phyllotreta striolata</name>
    <name type="common">Striped flea beetle</name>
    <name type="synonym">Crioceris striolata</name>
    <dbReference type="NCBI Taxonomy" id="444603"/>
    <lineage>
        <taxon>Eukaryota</taxon>
        <taxon>Metazoa</taxon>
        <taxon>Ecdysozoa</taxon>
        <taxon>Arthropoda</taxon>
        <taxon>Hexapoda</taxon>
        <taxon>Insecta</taxon>
        <taxon>Pterygota</taxon>
        <taxon>Neoptera</taxon>
        <taxon>Endopterygota</taxon>
        <taxon>Coleoptera</taxon>
        <taxon>Polyphaga</taxon>
        <taxon>Cucujiformia</taxon>
        <taxon>Chrysomeloidea</taxon>
        <taxon>Chrysomelidae</taxon>
        <taxon>Galerucinae</taxon>
        <taxon>Alticini</taxon>
        <taxon>Phyllotreta</taxon>
    </lineage>
</organism>
<feature type="signal peptide" evidence="6">
    <location>
        <begin position="1"/>
        <end position="18"/>
    </location>
</feature>
<proteinExistence type="inferred from homology"/>
<evidence type="ECO:0000256" key="1">
    <source>
        <dbReference type="ARBA" id="ARBA00005964"/>
    </source>
</evidence>
<keyword evidence="3 6" id="KW-0378">Hydrolase</keyword>
<comment type="similarity">
    <text evidence="1 6">Belongs to the type-B carboxylesterase/lipase family.</text>
</comment>
<dbReference type="EMBL" id="OU900102">
    <property type="protein sequence ID" value="CAG9865381.1"/>
    <property type="molecule type" value="Genomic_DNA"/>
</dbReference>
<feature type="domain" description="Carboxylesterase type B" evidence="7">
    <location>
        <begin position="23"/>
        <end position="536"/>
    </location>
</feature>
<keyword evidence="6" id="KW-0732">Signal</keyword>
<evidence type="ECO:0000256" key="4">
    <source>
        <dbReference type="ARBA" id="ARBA00023157"/>
    </source>
</evidence>
<accession>A0A9N9U2G7</accession>
<evidence type="ECO:0000256" key="2">
    <source>
        <dbReference type="ARBA" id="ARBA00022487"/>
    </source>
</evidence>
<keyword evidence="9" id="KW-1185">Reference proteome</keyword>
<dbReference type="SUPFAM" id="SSF53474">
    <property type="entry name" value="alpha/beta-Hydrolases"/>
    <property type="match status" value="1"/>
</dbReference>
<dbReference type="AlphaFoldDB" id="A0A9N9U2G7"/>
<keyword evidence="4" id="KW-1015">Disulfide bond</keyword>
<dbReference type="Proteomes" id="UP001153712">
    <property type="component" value="Chromosome 9"/>
</dbReference>
<dbReference type="InterPro" id="IPR029058">
    <property type="entry name" value="AB_hydrolase_fold"/>
</dbReference>
<evidence type="ECO:0000256" key="5">
    <source>
        <dbReference type="ARBA" id="ARBA00023180"/>
    </source>
</evidence>
<dbReference type="InterPro" id="IPR050309">
    <property type="entry name" value="Type-B_Carboxylest/Lipase"/>
</dbReference>
<name>A0A9N9U2G7_PHYSR</name>
<evidence type="ECO:0000256" key="6">
    <source>
        <dbReference type="RuleBase" id="RU361235"/>
    </source>
</evidence>
<evidence type="ECO:0000313" key="8">
    <source>
        <dbReference type="EMBL" id="CAG9865381.1"/>
    </source>
</evidence>
<dbReference type="OrthoDB" id="19653at2759"/>
<dbReference type="PROSITE" id="PS00122">
    <property type="entry name" value="CARBOXYLESTERASE_B_1"/>
    <property type="match status" value="1"/>
</dbReference>
<gene>
    <name evidence="8" type="ORF">PHYEVI_LOCUS11616</name>
</gene>
<dbReference type="Gene3D" id="3.40.50.1820">
    <property type="entry name" value="alpha/beta hydrolase"/>
    <property type="match status" value="1"/>
</dbReference>